<dbReference type="GO" id="GO:0005737">
    <property type="term" value="C:cytoplasm"/>
    <property type="evidence" value="ECO:0007669"/>
    <property type="project" value="UniProtKB-SubCell"/>
</dbReference>
<protein>
    <submittedName>
        <fullName evidence="11">Karyopherin (Importin) beta 3</fullName>
    </submittedName>
</protein>
<organism evidence="11 12">
    <name type="scientific">Anaeramoeba ignava</name>
    <name type="common">Anaerobic marine amoeba</name>
    <dbReference type="NCBI Taxonomy" id="1746090"/>
    <lineage>
        <taxon>Eukaryota</taxon>
        <taxon>Metamonada</taxon>
        <taxon>Anaeramoebidae</taxon>
        <taxon>Anaeramoeba</taxon>
    </lineage>
</organism>
<sequence>MGQRKKTLDPHGTQISRSLKAFLPSKMNPQEFQQFEQLLHTLTIPNNKERQEAEDYYHSLFQKNADLCGLYLVSMLQSSSIKVKMLSMILLRQSIVSKTQNAWKIFSLETKQKIKSKLLEEVQTQPQVVKKKVANCIAAIGKIELGKGKWNELLQLTTQLIESSDPENVENGLYLIQQLSLTSGKILAKEKESLYEIFSKLIDKSYKISIRYSTLKAVASYVLILSNEDNIPFRKLIPEMIEVINEFLKNGDDDLVSDCLQELIETAELASKFFREHTEMVISLSGFIIHETEVETGIKNIAMELITIIAEKLTGVIKKSQNFFETAITSALYLIIQEADEELDELFLSDKSLETHVSYGENTLDRLSLILGGKNILPTLLKHLENFLNDQTNWKKRYSGLLSICSIGEGAKETIEERLEEFVQTIIPFFQDEQPQVRYAAVKTIGQMCSDFNPQLQLIFHEPIITAISGMLDEVEYPFLQAHACAALVNFCSETPSEIVEPYVDTLLKKLADILLNSKTMAKEQSMTAIAALASSTKTAFTKYYDELIPYLLNMMTTLTENQYNHLKGRALECITLIGCAVEPEKFENDAAQIIELMLELNSQKLEAGDRLRYYLLLAWGRVCGAMGAKFVPYLDKALPILYSSADKEIAIESLYDGEIEETMGGMNDGKALKDYTSFMLDGKTVGMRTSDIQEKATSVEILMIFASELSHNLIPYVQQIADIVIPLVLYYIDEDVRTYAAMCVGELVKCYASAFENGMDKEYQISREIFTNFFQVVLENLSQAAVQEPTTDVLFVQVQSIKEGLESAKNYVDSSSIEAFLEVFPQIIEASEERKQMLFVDEQDDDFCEETSEFLEEQKDDEDDLILVLTRCITPLVKYHRAKFLPFFKKHLLPVFEQYINPEFSDYHKQVSLCVFDEIVEFGGSSIFTFYWKKFGQYCMQYALSEHAGLRQSAVYGLGVCAQMGGASFAPFAQKALDILHSAVENQDAKIDDMEFATENAISAIAKICKFQSTNVDLNRSLPLWLSYLPVLIDKEESIVTYSLLCSFIEENNPFLLGNQNQNIPQILRIFCSVIETDLINKEISQRIANILSQIKSQFSQQQLEEILNSVGPKDFYQILLPFFK</sequence>
<dbReference type="Pfam" id="PF25780">
    <property type="entry name" value="TPR_IPO5"/>
    <property type="match status" value="1"/>
</dbReference>
<feature type="domain" description="Importin subunit beta-1/Transportin-1-like TPR repeats" evidence="9">
    <location>
        <begin position="469"/>
        <end position="650"/>
    </location>
</feature>
<evidence type="ECO:0000313" key="11">
    <source>
        <dbReference type="EMBL" id="KAJ5067672.1"/>
    </source>
</evidence>
<dbReference type="InterPro" id="IPR041653">
    <property type="entry name" value="Importin_rep_4"/>
</dbReference>
<dbReference type="GO" id="GO:0005634">
    <property type="term" value="C:nucleus"/>
    <property type="evidence" value="ECO:0007669"/>
    <property type="project" value="UniProtKB-SubCell"/>
</dbReference>
<keyword evidence="7" id="KW-0007">Acetylation</keyword>
<dbReference type="InterPro" id="IPR057672">
    <property type="entry name" value="TPR_IPO4/5"/>
</dbReference>
<keyword evidence="6" id="KW-0653">Protein transport</keyword>
<evidence type="ECO:0000259" key="10">
    <source>
        <dbReference type="Pfam" id="PF25780"/>
    </source>
</evidence>
<keyword evidence="12" id="KW-1185">Reference proteome</keyword>
<dbReference type="InterPro" id="IPR011989">
    <property type="entry name" value="ARM-like"/>
</dbReference>
<name>A0A9Q0L7A2_ANAIG</name>
<keyword evidence="8" id="KW-0539">Nucleus</keyword>
<dbReference type="OrthoDB" id="543373at2759"/>
<dbReference type="SUPFAM" id="SSF48371">
    <property type="entry name" value="ARM repeat"/>
    <property type="match status" value="2"/>
</dbReference>
<dbReference type="PANTHER" id="PTHR10527">
    <property type="entry name" value="IMPORTIN BETA"/>
    <property type="match status" value="1"/>
</dbReference>
<keyword evidence="3" id="KW-0813">Transport</keyword>
<dbReference type="InterPro" id="IPR040122">
    <property type="entry name" value="Importin_beta"/>
</dbReference>
<dbReference type="AlphaFoldDB" id="A0A9Q0L7A2"/>
<dbReference type="InterPro" id="IPR058584">
    <property type="entry name" value="IMB1_TNPO1-like_TPR"/>
</dbReference>
<evidence type="ECO:0000256" key="7">
    <source>
        <dbReference type="ARBA" id="ARBA00022990"/>
    </source>
</evidence>
<evidence type="ECO:0000256" key="1">
    <source>
        <dbReference type="ARBA" id="ARBA00004123"/>
    </source>
</evidence>
<evidence type="ECO:0000256" key="2">
    <source>
        <dbReference type="ARBA" id="ARBA00004496"/>
    </source>
</evidence>
<gene>
    <name evidence="11" type="ORF">M0811_02860</name>
</gene>
<dbReference type="OMA" id="NDSCYQD"/>
<evidence type="ECO:0000259" key="9">
    <source>
        <dbReference type="Pfam" id="PF25574"/>
    </source>
</evidence>
<dbReference type="Proteomes" id="UP001149090">
    <property type="component" value="Unassembled WGS sequence"/>
</dbReference>
<accession>A0A9Q0L7A2</accession>
<evidence type="ECO:0000256" key="8">
    <source>
        <dbReference type="ARBA" id="ARBA00023242"/>
    </source>
</evidence>
<dbReference type="InterPro" id="IPR016024">
    <property type="entry name" value="ARM-type_fold"/>
</dbReference>
<dbReference type="Pfam" id="PF18829">
    <property type="entry name" value="Importin_rep_6"/>
    <property type="match status" value="1"/>
</dbReference>
<comment type="subcellular location">
    <subcellularLocation>
        <location evidence="2">Cytoplasm</location>
    </subcellularLocation>
    <subcellularLocation>
        <location evidence="1">Nucleus</location>
    </subcellularLocation>
</comment>
<dbReference type="Gene3D" id="1.25.10.10">
    <property type="entry name" value="Leucine-rich Repeat Variant"/>
    <property type="match status" value="1"/>
</dbReference>
<evidence type="ECO:0000313" key="12">
    <source>
        <dbReference type="Proteomes" id="UP001149090"/>
    </source>
</evidence>
<evidence type="ECO:0000256" key="6">
    <source>
        <dbReference type="ARBA" id="ARBA00022927"/>
    </source>
</evidence>
<reference evidence="11" key="1">
    <citation type="submission" date="2022-10" db="EMBL/GenBank/DDBJ databases">
        <title>Novel sulphate-reducing endosymbionts in the free-living metamonad Anaeramoeba.</title>
        <authorList>
            <person name="Jerlstrom-Hultqvist J."/>
            <person name="Cepicka I."/>
            <person name="Gallot-Lavallee L."/>
            <person name="Salas-Leiva D."/>
            <person name="Curtis B.A."/>
            <person name="Zahonova K."/>
            <person name="Pipaliya S."/>
            <person name="Dacks J."/>
            <person name="Roger A.J."/>
        </authorList>
    </citation>
    <scope>NUCLEOTIDE SEQUENCE</scope>
    <source>
        <strain evidence="11">BMAN</strain>
    </source>
</reference>
<comment type="caution">
    <text evidence="11">The sequence shown here is derived from an EMBL/GenBank/DDBJ whole genome shotgun (WGS) entry which is preliminary data.</text>
</comment>
<evidence type="ECO:0000256" key="4">
    <source>
        <dbReference type="ARBA" id="ARBA00022490"/>
    </source>
</evidence>
<dbReference type="InterPro" id="IPR041389">
    <property type="entry name" value="Importin_rep_6"/>
</dbReference>
<dbReference type="Pfam" id="PF02985">
    <property type="entry name" value="HEAT"/>
    <property type="match status" value="1"/>
</dbReference>
<dbReference type="GO" id="GO:0006606">
    <property type="term" value="P:protein import into nucleus"/>
    <property type="evidence" value="ECO:0007669"/>
    <property type="project" value="InterPro"/>
</dbReference>
<dbReference type="InterPro" id="IPR000357">
    <property type="entry name" value="HEAT"/>
</dbReference>
<evidence type="ECO:0000256" key="3">
    <source>
        <dbReference type="ARBA" id="ARBA00022448"/>
    </source>
</evidence>
<feature type="domain" description="IPO4/5-like TPR repeats" evidence="10">
    <location>
        <begin position="127"/>
        <end position="283"/>
    </location>
</feature>
<keyword evidence="4" id="KW-0963">Cytoplasm</keyword>
<dbReference type="Pfam" id="PF18808">
    <property type="entry name" value="Importin_rep_4"/>
    <property type="match status" value="1"/>
</dbReference>
<dbReference type="Pfam" id="PF25574">
    <property type="entry name" value="TPR_IMB1"/>
    <property type="match status" value="1"/>
</dbReference>
<evidence type="ECO:0000256" key="5">
    <source>
        <dbReference type="ARBA" id="ARBA00022737"/>
    </source>
</evidence>
<dbReference type="EMBL" id="JAPDFW010000125">
    <property type="protein sequence ID" value="KAJ5067672.1"/>
    <property type="molecule type" value="Genomic_DNA"/>
</dbReference>
<keyword evidence="5" id="KW-0677">Repeat</keyword>
<proteinExistence type="predicted"/>